<protein>
    <submittedName>
        <fullName evidence="2">Uncharacterized protein</fullName>
    </submittedName>
</protein>
<gene>
    <name evidence="2" type="ORF">M136_4304</name>
</gene>
<dbReference type="EMBL" id="JGDJ01000282">
    <property type="protein sequence ID" value="EXZ26589.1"/>
    <property type="molecule type" value="Genomic_DNA"/>
</dbReference>
<evidence type="ECO:0000256" key="1">
    <source>
        <dbReference type="SAM" id="MobiDB-lite"/>
    </source>
</evidence>
<dbReference type="PATRIC" id="fig|1339327.3.peg.4801"/>
<dbReference type="RefSeq" id="WP_005833667.1">
    <property type="nucleotide sequence ID" value="NZ_JGDJ01000282.1"/>
</dbReference>
<dbReference type="AlphaFoldDB" id="A0A015YV46"/>
<proteinExistence type="predicted"/>
<dbReference type="Proteomes" id="UP000022082">
    <property type="component" value="Unassembled WGS sequence"/>
</dbReference>
<reference evidence="2 3" key="1">
    <citation type="submission" date="2014-02" db="EMBL/GenBank/DDBJ databases">
        <authorList>
            <person name="Sears C."/>
            <person name="Carroll K."/>
            <person name="Sack B.R."/>
            <person name="Qadri F."/>
            <person name="Myers L.L."/>
            <person name="Chung G.-T."/>
            <person name="Escheverria P."/>
            <person name="Fraser C.M."/>
            <person name="Sadzewicz L."/>
            <person name="Shefchek K.A."/>
            <person name="Tallon L."/>
            <person name="Das S.P."/>
            <person name="Daugherty S."/>
            <person name="Mongodin E.F."/>
        </authorList>
    </citation>
    <scope>NUCLEOTIDE SEQUENCE [LARGE SCALE GENOMIC DNA]</scope>
    <source>
        <strain evidence="2 3">S36L11</strain>
    </source>
</reference>
<comment type="caution">
    <text evidence="2">The sequence shown here is derived from an EMBL/GenBank/DDBJ whole genome shotgun (WGS) entry which is preliminary data.</text>
</comment>
<sequence length="313" mass="37039">MGQQEYDNFKRLIKEWLDNHPDEYADFVEEMNDKKFKGFFKVFKIATKLAPKYKEAARKRIGDDRTPDFEELENILLHSDLAEKIVNEFHNPNKKSIVPAMLAWLYYGRSYECMVEQGEELTQRKDIPKLYKWLISGMVKFIIRKSITNGMRSKEDWQVFRKQQKAIEENTLVEWAIEEDEDTDEEDTDTLSEEQPKTAGRKADTRTLSELLIERHAILIERIGTRLKTHATETDIARLFIALVEYRFMRKCPIKTFRNALYEQFKEQEIIHERGIQKAYRNLTSPFGNSKKLVKDIGEDHEAIEELKAYLSN</sequence>
<dbReference type="InterPro" id="IPR046106">
    <property type="entry name" value="DUF6043"/>
</dbReference>
<organism evidence="2 3">
    <name type="scientific">Bacteroides fragilis str. S36L11</name>
    <dbReference type="NCBI Taxonomy" id="1339327"/>
    <lineage>
        <taxon>Bacteria</taxon>
        <taxon>Pseudomonadati</taxon>
        <taxon>Bacteroidota</taxon>
        <taxon>Bacteroidia</taxon>
        <taxon>Bacteroidales</taxon>
        <taxon>Bacteroidaceae</taxon>
        <taxon>Bacteroides</taxon>
    </lineage>
</organism>
<feature type="compositionally biased region" description="Acidic residues" evidence="1">
    <location>
        <begin position="178"/>
        <end position="192"/>
    </location>
</feature>
<evidence type="ECO:0000313" key="3">
    <source>
        <dbReference type="Proteomes" id="UP000022082"/>
    </source>
</evidence>
<dbReference type="Pfam" id="PF19509">
    <property type="entry name" value="DUF6043"/>
    <property type="match status" value="1"/>
</dbReference>
<accession>A0A015YV46</accession>
<feature type="region of interest" description="Disordered" evidence="1">
    <location>
        <begin position="178"/>
        <end position="203"/>
    </location>
</feature>
<evidence type="ECO:0000313" key="2">
    <source>
        <dbReference type="EMBL" id="EXZ26589.1"/>
    </source>
</evidence>
<name>A0A015YV46_BACFG</name>